<gene>
    <name evidence="2" type="ORF">BCR36DRAFT_182494</name>
</gene>
<reference evidence="2 3" key="2">
    <citation type="submission" date="2016-08" db="EMBL/GenBank/DDBJ databases">
        <title>Pervasive Adenine N6-methylation of Active Genes in Fungi.</title>
        <authorList>
            <consortium name="DOE Joint Genome Institute"/>
            <person name="Mondo S.J."/>
            <person name="Dannebaum R.O."/>
            <person name="Kuo R.C."/>
            <person name="Labutti K."/>
            <person name="Haridas S."/>
            <person name="Kuo A."/>
            <person name="Salamov A."/>
            <person name="Ahrendt S.R."/>
            <person name="Lipzen A."/>
            <person name="Sullivan W."/>
            <person name="Andreopoulos W.B."/>
            <person name="Clum A."/>
            <person name="Lindquist E."/>
            <person name="Daum C."/>
            <person name="Ramamoorthy G.K."/>
            <person name="Gryganskyi A."/>
            <person name="Culley D."/>
            <person name="Magnuson J.K."/>
            <person name="James T.Y."/>
            <person name="O'Malley M.A."/>
            <person name="Stajich J.E."/>
            <person name="Spatafora J.W."/>
            <person name="Visel A."/>
            <person name="Grigoriev I.V."/>
        </authorList>
    </citation>
    <scope>NUCLEOTIDE SEQUENCE [LARGE SCALE GENOMIC DNA]</scope>
    <source>
        <strain evidence="3">finn</strain>
    </source>
</reference>
<dbReference type="Proteomes" id="UP000193719">
    <property type="component" value="Unassembled WGS sequence"/>
</dbReference>
<proteinExistence type="predicted"/>
<dbReference type="EMBL" id="MCFH01000009">
    <property type="protein sequence ID" value="ORX55235.1"/>
    <property type="molecule type" value="Genomic_DNA"/>
</dbReference>
<evidence type="ECO:0000313" key="3">
    <source>
        <dbReference type="Proteomes" id="UP000193719"/>
    </source>
</evidence>
<evidence type="ECO:0000256" key="1">
    <source>
        <dbReference type="SAM" id="SignalP"/>
    </source>
</evidence>
<evidence type="ECO:0000313" key="2">
    <source>
        <dbReference type="EMBL" id="ORX55235.1"/>
    </source>
</evidence>
<dbReference type="OrthoDB" id="5823761at2759"/>
<dbReference type="InterPro" id="IPR036908">
    <property type="entry name" value="RlpA-like_sf"/>
</dbReference>
<name>A0A1Y1VFP3_9FUNG</name>
<dbReference type="Pfam" id="PF22514">
    <property type="entry name" value="EXPB1_D1"/>
    <property type="match status" value="1"/>
</dbReference>
<keyword evidence="3" id="KW-1185">Reference proteome</keyword>
<reference evidence="2 3" key="1">
    <citation type="submission" date="2016-08" db="EMBL/GenBank/DDBJ databases">
        <title>Genomes of anaerobic fungi encode conserved fungal cellulosomes for biomass hydrolysis.</title>
        <authorList>
            <consortium name="DOE Joint Genome Institute"/>
            <person name="Haitjema C.H."/>
            <person name="Gilmore S.P."/>
            <person name="Henske J.K."/>
            <person name="Solomon K.V."/>
            <person name="De Groot R."/>
            <person name="Kuo A."/>
            <person name="Mondo S.J."/>
            <person name="Salamov A.A."/>
            <person name="Labutti K."/>
            <person name="Zhao Z."/>
            <person name="Chiniquy J."/>
            <person name="Barry K."/>
            <person name="Brewer H.M."/>
            <person name="Purvine S.O."/>
            <person name="Wright A.T."/>
            <person name="Boxma B."/>
            <person name="Van Alen T."/>
            <person name="Hackstein J.H."/>
            <person name="Baker S.E."/>
            <person name="Grigoriev I.V."/>
            <person name="O'Malley M.A."/>
        </authorList>
    </citation>
    <scope>NUCLEOTIDE SEQUENCE [LARGE SCALE GENOMIC DNA]</scope>
    <source>
        <strain evidence="3">finn</strain>
    </source>
</reference>
<evidence type="ECO:0008006" key="4">
    <source>
        <dbReference type="Google" id="ProtNLM"/>
    </source>
</evidence>
<feature type="chain" id="PRO_5012327369" description="Expansin-like EG45 domain-containing protein" evidence="1">
    <location>
        <begin position="20"/>
        <end position="157"/>
    </location>
</feature>
<feature type="signal peptide" evidence="1">
    <location>
        <begin position="1"/>
        <end position="19"/>
    </location>
</feature>
<accession>A0A1Y1VFP3</accession>
<dbReference type="CDD" id="cd22278">
    <property type="entry name" value="DPBB_GH45_endoglucanase"/>
    <property type="match status" value="1"/>
</dbReference>
<dbReference type="Gene3D" id="2.40.40.10">
    <property type="entry name" value="RlpA-like domain"/>
    <property type="match status" value="1"/>
</dbReference>
<comment type="caution">
    <text evidence="2">The sequence shown here is derived from an EMBL/GenBank/DDBJ whole genome shotgun (WGS) entry which is preliminary data.</text>
</comment>
<dbReference type="SUPFAM" id="SSF50685">
    <property type="entry name" value="Barwin-like endoglucanases"/>
    <property type="match status" value="1"/>
</dbReference>
<sequence length="157" mass="17374">MRLESILVATSSLFSSALAWTWAKEGIASMTWYTDYSHENLACNCVPNAMVVGPTVALAEVAYGAFDHFGSGPACGLCYRLSPFATADGKPLSPIPEPIVFRVTDECPHQSNMEWCPGPEGGLNDHGFANHFDVCYNRNYYIINRLIIIPFIFIIYL</sequence>
<organism evidence="2 3">
    <name type="scientific">Piromyces finnis</name>
    <dbReference type="NCBI Taxonomy" id="1754191"/>
    <lineage>
        <taxon>Eukaryota</taxon>
        <taxon>Fungi</taxon>
        <taxon>Fungi incertae sedis</taxon>
        <taxon>Chytridiomycota</taxon>
        <taxon>Chytridiomycota incertae sedis</taxon>
        <taxon>Neocallimastigomycetes</taxon>
        <taxon>Neocallimastigales</taxon>
        <taxon>Neocallimastigaceae</taxon>
        <taxon>Piromyces</taxon>
    </lineage>
</organism>
<protein>
    <recommendedName>
        <fullName evidence="4">Expansin-like EG45 domain-containing protein</fullName>
    </recommendedName>
</protein>
<dbReference type="AlphaFoldDB" id="A0A1Y1VFP3"/>
<keyword evidence="1" id="KW-0732">Signal</keyword>